<dbReference type="Gene3D" id="1.10.260.40">
    <property type="entry name" value="lambda repressor-like DNA-binding domains"/>
    <property type="match status" value="1"/>
</dbReference>
<dbReference type="EMBL" id="DWWS01000029">
    <property type="protein sequence ID" value="HJC23720.1"/>
    <property type="molecule type" value="Genomic_DNA"/>
</dbReference>
<evidence type="ECO:0000313" key="5">
    <source>
        <dbReference type="EMBL" id="HJC23720.1"/>
    </source>
</evidence>
<dbReference type="PANTHER" id="PTHR30146">
    <property type="entry name" value="LACI-RELATED TRANSCRIPTIONAL REPRESSOR"/>
    <property type="match status" value="1"/>
</dbReference>
<keyword evidence="3" id="KW-0804">Transcription</keyword>
<comment type="caution">
    <text evidence="5">The sequence shown here is derived from an EMBL/GenBank/DDBJ whole genome shotgun (WGS) entry which is preliminary data.</text>
</comment>
<dbReference type="Gene3D" id="3.40.50.2300">
    <property type="match status" value="2"/>
</dbReference>
<dbReference type="CDD" id="cd01392">
    <property type="entry name" value="HTH_LacI"/>
    <property type="match status" value="1"/>
</dbReference>
<name>A0A9D2NFF8_9FIRM</name>
<dbReference type="InterPro" id="IPR028082">
    <property type="entry name" value="Peripla_BP_I"/>
</dbReference>
<dbReference type="GO" id="GO:0000976">
    <property type="term" value="F:transcription cis-regulatory region binding"/>
    <property type="evidence" value="ECO:0007669"/>
    <property type="project" value="TreeGrafter"/>
</dbReference>
<organism evidence="5 6">
    <name type="scientific">Candidatus Eisenbergiella merdavium</name>
    <dbReference type="NCBI Taxonomy" id="2838551"/>
    <lineage>
        <taxon>Bacteria</taxon>
        <taxon>Bacillati</taxon>
        <taxon>Bacillota</taxon>
        <taxon>Clostridia</taxon>
        <taxon>Lachnospirales</taxon>
        <taxon>Lachnospiraceae</taxon>
        <taxon>Eisenbergiella</taxon>
    </lineage>
</organism>
<keyword evidence="2" id="KW-0238">DNA-binding</keyword>
<keyword evidence="1" id="KW-0805">Transcription regulation</keyword>
<evidence type="ECO:0000259" key="4">
    <source>
        <dbReference type="SMART" id="SM00354"/>
    </source>
</evidence>
<evidence type="ECO:0000256" key="2">
    <source>
        <dbReference type="ARBA" id="ARBA00023125"/>
    </source>
</evidence>
<dbReference type="SMART" id="SM00354">
    <property type="entry name" value="HTH_LACI"/>
    <property type="match status" value="1"/>
</dbReference>
<evidence type="ECO:0000256" key="3">
    <source>
        <dbReference type="ARBA" id="ARBA00023163"/>
    </source>
</evidence>
<dbReference type="SUPFAM" id="SSF53822">
    <property type="entry name" value="Periplasmic binding protein-like I"/>
    <property type="match status" value="1"/>
</dbReference>
<dbReference type="SUPFAM" id="SSF47413">
    <property type="entry name" value="lambda repressor-like DNA-binding domains"/>
    <property type="match status" value="1"/>
</dbReference>
<evidence type="ECO:0000313" key="6">
    <source>
        <dbReference type="Proteomes" id="UP000823891"/>
    </source>
</evidence>
<dbReference type="InterPro" id="IPR000843">
    <property type="entry name" value="HTH_LacI"/>
</dbReference>
<evidence type="ECO:0000256" key="1">
    <source>
        <dbReference type="ARBA" id="ARBA00023015"/>
    </source>
</evidence>
<dbReference type="GO" id="GO:0003700">
    <property type="term" value="F:DNA-binding transcription factor activity"/>
    <property type="evidence" value="ECO:0007669"/>
    <property type="project" value="TreeGrafter"/>
</dbReference>
<protein>
    <submittedName>
        <fullName evidence="5">LacI family transcriptional regulator</fullName>
    </submittedName>
</protein>
<proteinExistence type="predicted"/>
<dbReference type="InterPro" id="IPR010982">
    <property type="entry name" value="Lambda_DNA-bd_dom_sf"/>
</dbReference>
<reference evidence="5" key="2">
    <citation type="submission" date="2021-04" db="EMBL/GenBank/DDBJ databases">
        <authorList>
            <person name="Gilroy R."/>
        </authorList>
    </citation>
    <scope>NUCLEOTIDE SEQUENCE</scope>
    <source>
        <strain evidence="5">USAMLcec2-132</strain>
    </source>
</reference>
<dbReference type="Proteomes" id="UP000823891">
    <property type="component" value="Unassembled WGS sequence"/>
</dbReference>
<sequence length="331" mass="36608">MTEKYTAHQLAKELGVADSTVSRALSGKGRVGEELSERIMDMAKERGLVSKPKAQKNTGNIGIVLPQDAWDGAAFFMECMEGIVNSLVTHGYDTLICMAAENDIKPLRRMVESQKADAYILLRALENDKQIRYLTSMGKKCILVGSCDMDVTQIDTNHVVSGRDLTMHLLMHGMKKIAYVGGNSVHMVNQARLKGFLEAHERLRTGCEKKLIFQDVTTVEQIQYAEERIMAGNADCIICGDDLICMRVLQALTLNGIHVPADISVASLNNGPFLDHYVPQITSVEINARELGIAAGQQAIKMLKGKSDSSRHLFGYNLLFRGSTKNYRLSE</sequence>
<gene>
    <name evidence="5" type="ORF">H9761_08460</name>
</gene>
<dbReference type="Pfam" id="PF13377">
    <property type="entry name" value="Peripla_BP_3"/>
    <property type="match status" value="1"/>
</dbReference>
<dbReference type="AlphaFoldDB" id="A0A9D2NFF8"/>
<reference evidence="5" key="1">
    <citation type="journal article" date="2021" name="PeerJ">
        <title>Extensive microbial diversity within the chicken gut microbiome revealed by metagenomics and culture.</title>
        <authorList>
            <person name="Gilroy R."/>
            <person name="Ravi A."/>
            <person name="Getino M."/>
            <person name="Pursley I."/>
            <person name="Horton D.L."/>
            <person name="Alikhan N.F."/>
            <person name="Baker D."/>
            <person name="Gharbi K."/>
            <person name="Hall N."/>
            <person name="Watson M."/>
            <person name="Adriaenssens E.M."/>
            <person name="Foster-Nyarko E."/>
            <person name="Jarju S."/>
            <person name="Secka A."/>
            <person name="Antonio M."/>
            <person name="Oren A."/>
            <person name="Chaudhuri R.R."/>
            <person name="La Ragione R."/>
            <person name="Hildebrand F."/>
            <person name="Pallen M.J."/>
        </authorList>
    </citation>
    <scope>NUCLEOTIDE SEQUENCE</scope>
    <source>
        <strain evidence="5">USAMLcec2-132</strain>
    </source>
</reference>
<feature type="domain" description="HTH lacI-type" evidence="4">
    <location>
        <begin position="4"/>
        <end position="70"/>
    </location>
</feature>
<accession>A0A9D2NFF8</accession>
<dbReference type="PANTHER" id="PTHR30146:SF109">
    <property type="entry name" value="HTH-TYPE TRANSCRIPTIONAL REGULATOR GALS"/>
    <property type="match status" value="1"/>
</dbReference>
<dbReference type="InterPro" id="IPR046335">
    <property type="entry name" value="LacI/GalR-like_sensor"/>
</dbReference>